<dbReference type="PROSITE" id="PS00690">
    <property type="entry name" value="DEAH_ATP_HELICASE"/>
    <property type="match status" value="1"/>
</dbReference>
<dbReference type="SUPFAM" id="SSF52540">
    <property type="entry name" value="P-loop containing nucleoside triphosphate hydrolases"/>
    <property type="match status" value="1"/>
</dbReference>
<dbReference type="InterPro" id="IPR011545">
    <property type="entry name" value="DEAD/DEAH_box_helicase_dom"/>
</dbReference>
<dbReference type="SMART" id="SM00487">
    <property type="entry name" value="DEXDc"/>
    <property type="match status" value="1"/>
</dbReference>
<evidence type="ECO:0000256" key="11">
    <source>
        <dbReference type="ARBA" id="ARBA00034617"/>
    </source>
</evidence>
<dbReference type="EMBL" id="KI913221">
    <property type="protein sequence ID" value="ETV65942.1"/>
    <property type="molecule type" value="Genomic_DNA"/>
</dbReference>
<dbReference type="CDD" id="cd18794">
    <property type="entry name" value="SF2_C_RecQ"/>
    <property type="match status" value="1"/>
</dbReference>
<dbReference type="Pfam" id="PF00271">
    <property type="entry name" value="Helicase_C"/>
    <property type="match status" value="1"/>
</dbReference>
<keyword evidence="9" id="KW-0413">Isomerase</keyword>
<dbReference type="CDD" id="cd17920">
    <property type="entry name" value="DEXHc_RecQ"/>
    <property type="match status" value="1"/>
</dbReference>
<organism evidence="16">
    <name type="scientific">Aphanomyces astaci</name>
    <name type="common">Crayfish plague agent</name>
    <dbReference type="NCBI Taxonomy" id="112090"/>
    <lineage>
        <taxon>Eukaryota</taxon>
        <taxon>Sar</taxon>
        <taxon>Stramenopiles</taxon>
        <taxon>Oomycota</taxon>
        <taxon>Saprolegniomycetes</taxon>
        <taxon>Saprolegniales</taxon>
        <taxon>Verrucalvaceae</taxon>
        <taxon>Aphanomyces</taxon>
    </lineage>
</organism>
<dbReference type="FunFam" id="3.40.50.300:FF:000340">
    <property type="entry name" value="Bloom syndrome, RecQ helicase"/>
    <property type="match status" value="1"/>
</dbReference>
<dbReference type="OrthoDB" id="10261556at2759"/>
<evidence type="ECO:0000259" key="15">
    <source>
        <dbReference type="PROSITE" id="PS51194"/>
    </source>
</evidence>
<comment type="subcellular location">
    <subcellularLocation>
        <location evidence="1 13">Nucleus</location>
    </subcellularLocation>
</comment>
<evidence type="ECO:0000256" key="6">
    <source>
        <dbReference type="ARBA" id="ARBA00022806"/>
    </source>
</evidence>
<evidence type="ECO:0000313" key="16">
    <source>
        <dbReference type="EMBL" id="ETV65942.1"/>
    </source>
</evidence>
<evidence type="ECO:0000256" key="5">
    <source>
        <dbReference type="ARBA" id="ARBA00022801"/>
    </source>
</evidence>
<dbReference type="Pfam" id="PF16124">
    <property type="entry name" value="RecQ_Zn_bind"/>
    <property type="match status" value="1"/>
</dbReference>
<dbReference type="GO" id="GO:0043138">
    <property type="term" value="F:3'-5' DNA helicase activity"/>
    <property type="evidence" value="ECO:0007669"/>
    <property type="project" value="UniProtKB-EC"/>
</dbReference>
<evidence type="ECO:0000256" key="8">
    <source>
        <dbReference type="ARBA" id="ARBA00023125"/>
    </source>
</evidence>
<dbReference type="GO" id="GO:0005634">
    <property type="term" value="C:nucleus"/>
    <property type="evidence" value="ECO:0007669"/>
    <property type="project" value="UniProtKB-SubCell"/>
</dbReference>
<dbReference type="GO" id="GO:0005694">
    <property type="term" value="C:chromosome"/>
    <property type="evidence" value="ECO:0007669"/>
    <property type="project" value="TreeGrafter"/>
</dbReference>
<dbReference type="GO" id="GO:0046872">
    <property type="term" value="F:metal ion binding"/>
    <property type="evidence" value="ECO:0007669"/>
    <property type="project" value="UniProtKB-KW"/>
</dbReference>
<feature type="domain" description="Helicase C-terminal" evidence="15">
    <location>
        <begin position="241"/>
        <end position="392"/>
    </location>
</feature>
<keyword evidence="7 13" id="KW-0067">ATP-binding</keyword>
<dbReference type="GO" id="GO:0003677">
    <property type="term" value="F:DNA binding"/>
    <property type="evidence" value="ECO:0007669"/>
    <property type="project" value="UniProtKB-KW"/>
</dbReference>
<dbReference type="PANTHER" id="PTHR13710:SF153">
    <property type="entry name" value="RECQ-LIKE DNA HELICASE BLM"/>
    <property type="match status" value="1"/>
</dbReference>
<dbReference type="Pfam" id="PF00270">
    <property type="entry name" value="DEAD"/>
    <property type="match status" value="1"/>
</dbReference>
<dbReference type="InterPro" id="IPR014001">
    <property type="entry name" value="Helicase_ATP-bd"/>
</dbReference>
<dbReference type="GO" id="GO:0005524">
    <property type="term" value="F:ATP binding"/>
    <property type="evidence" value="ECO:0007669"/>
    <property type="project" value="UniProtKB-KW"/>
</dbReference>
<dbReference type="GO" id="GO:0000724">
    <property type="term" value="P:double-strand break repair via homologous recombination"/>
    <property type="evidence" value="ECO:0007669"/>
    <property type="project" value="TreeGrafter"/>
</dbReference>
<dbReference type="GO" id="GO:0005737">
    <property type="term" value="C:cytoplasm"/>
    <property type="evidence" value="ECO:0007669"/>
    <property type="project" value="TreeGrafter"/>
</dbReference>
<dbReference type="SMART" id="SM00490">
    <property type="entry name" value="HELICc"/>
    <property type="match status" value="1"/>
</dbReference>
<comment type="similarity">
    <text evidence="2 13">Belongs to the helicase family. RecQ subfamily.</text>
</comment>
<keyword evidence="10 13" id="KW-0539">Nucleus</keyword>
<reference evidence="16" key="1">
    <citation type="submission" date="2013-12" db="EMBL/GenBank/DDBJ databases">
        <title>The Genome Sequence of Aphanomyces astaci APO3.</title>
        <authorList>
            <consortium name="The Broad Institute Genomics Platform"/>
            <person name="Russ C."/>
            <person name="Tyler B."/>
            <person name="van West P."/>
            <person name="Dieguez-Uribeondo J."/>
            <person name="Young S.K."/>
            <person name="Zeng Q."/>
            <person name="Gargeya S."/>
            <person name="Fitzgerald M."/>
            <person name="Abouelleil A."/>
            <person name="Alvarado L."/>
            <person name="Chapman S.B."/>
            <person name="Gainer-Dewar J."/>
            <person name="Goldberg J."/>
            <person name="Griggs A."/>
            <person name="Gujja S."/>
            <person name="Hansen M."/>
            <person name="Howarth C."/>
            <person name="Imamovic A."/>
            <person name="Ireland A."/>
            <person name="Larimer J."/>
            <person name="McCowan C."/>
            <person name="Murphy C."/>
            <person name="Pearson M."/>
            <person name="Poon T.W."/>
            <person name="Priest M."/>
            <person name="Roberts A."/>
            <person name="Saif S."/>
            <person name="Shea T."/>
            <person name="Sykes S."/>
            <person name="Wortman J."/>
            <person name="Nusbaum C."/>
            <person name="Birren B."/>
        </authorList>
    </citation>
    <scope>NUCLEOTIDE SEQUENCE [LARGE SCALE GENOMIC DNA]</scope>
    <source>
        <strain evidence="16">APO3</strain>
    </source>
</reference>
<dbReference type="GO" id="GO:0009378">
    <property type="term" value="F:four-way junction helicase activity"/>
    <property type="evidence" value="ECO:0007669"/>
    <property type="project" value="TreeGrafter"/>
</dbReference>
<dbReference type="RefSeq" id="XP_009844597.1">
    <property type="nucleotide sequence ID" value="XM_009846295.1"/>
</dbReference>
<evidence type="ECO:0000256" key="7">
    <source>
        <dbReference type="ARBA" id="ARBA00022840"/>
    </source>
</evidence>
<gene>
    <name evidence="16" type="ORF">H257_17485</name>
</gene>
<dbReference type="PANTHER" id="PTHR13710">
    <property type="entry name" value="DNA HELICASE RECQ FAMILY MEMBER"/>
    <property type="match status" value="1"/>
</dbReference>
<keyword evidence="8" id="KW-0238">DNA-binding</keyword>
<dbReference type="AlphaFoldDB" id="W4FEL8"/>
<dbReference type="FunFam" id="3.40.50.300:FF:000444">
    <property type="entry name" value="ATP-dependent DNA helicase"/>
    <property type="match status" value="1"/>
</dbReference>
<dbReference type="GO" id="GO:0016887">
    <property type="term" value="F:ATP hydrolysis activity"/>
    <property type="evidence" value="ECO:0007669"/>
    <property type="project" value="RHEA"/>
</dbReference>
<sequence>MEHFLLPHGRPEPDDQISRANRHIFGNTTFRTNQRDAIQTTLNRQDVFVLMPTGGGKSLCYQLPAVLSKGVTIVVSPLLSLIQDQVTSLVRNKPAGIPAAYLSSQTAVKLLKAVLRDLHRPVPTIKLLYVTPEKLASSSSLISLLEDLNRREMLARFVVDEAHCVTQWGHDFRPDYNKLGRLKELFPDVPVMALTATAPQKVIDSVKKVLKIPRATVFTMSFNRTNLSFDVLEKENEESKALAQLHAYISSKYANNVVGIVYCMTKQQSEDVANYLFDRGIQADFYHAGQSSTDREMVQEAWQDGQIKVVCATIAYGMGIDKADVRYVLHYSVAKSIEGYYQEAGRAGRDGQPSQCTIFYNRRDVSKIRGIINMPKKGNTMKTRGVHMEKLERMMEYCEERASCRRQFLVSYFGQTFNRKDCKKTCDNCRRVIAH</sequence>
<feature type="domain" description="Helicase ATP-binding" evidence="14">
    <location>
        <begin position="38"/>
        <end position="216"/>
    </location>
</feature>
<evidence type="ECO:0000256" key="1">
    <source>
        <dbReference type="ARBA" id="ARBA00004123"/>
    </source>
</evidence>
<dbReference type="VEuPathDB" id="FungiDB:H257_17485"/>
<evidence type="ECO:0000259" key="14">
    <source>
        <dbReference type="PROSITE" id="PS51192"/>
    </source>
</evidence>
<evidence type="ECO:0000256" key="12">
    <source>
        <dbReference type="ARBA" id="ARBA00049360"/>
    </source>
</evidence>
<keyword evidence="4 13" id="KW-0547">Nucleotide-binding</keyword>
<evidence type="ECO:0000256" key="2">
    <source>
        <dbReference type="ARBA" id="ARBA00005446"/>
    </source>
</evidence>
<evidence type="ECO:0000256" key="4">
    <source>
        <dbReference type="ARBA" id="ARBA00022741"/>
    </source>
</evidence>
<protein>
    <recommendedName>
        <fullName evidence="13">ATP-dependent DNA helicase</fullName>
        <ecNumber evidence="13">5.6.2.4</ecNumber>
    </recommendedName>
</protein>
<keyword evidence="3" id="KW-0479">Metal-binding</keyword>
<evidence type="ECO:0000256" key="10">
    <source>
        <dbReference type="ARBA" id="ARBA00023242"/>
    </source>
</evidence>
<dbReference type="InterPro" id="IPR001650">
    <property type="entry name" value="Helicase_C-like"/>
</dbReference>
<keyword evidence="5 13" id="KW-0378">Hydrolase</keyword>
<dbReference type="NCBIfam" id="TIGR00614">
    <property type="entry name" value="recQ_fam"/>
    <property type="match status" value="1"/>
</dbReference>
<dbReference type="InterPro" id="IPR004589">
    <property type="entry name" value="DNA_helicase_ATP-dep_RecQ"/>
</dbReference>
<comment type="catalytic activity">
    <reaction evidence="11 13">
        <text>Couples ATP hydrolysis with the unwinding of duplex DNA by translocating in the 3'-5' direction.</text>
        <dbReference type="EC" id="5.6.2.4"/>
    </reaction>
</comment>
<dbReference type="InterPro" id="IPR027417">
    <property type="entry name" value="P-loop_NTPase"/>
</dbReference>
<dbReference type="STRING" id="112090.W4FEL8"/>
<dbReference type="PROSITE" id="PS51194">
    <property type="entry name" value="HELICASE_CTER"/>
    <property type="match status" value="1"/>
</dbReference>
<dbReference type="Gene3D" id="3.40.50.300">
    <property type="entry name" value="P-loop containing nucleotide triphosphate hydrolases"/>
    <property type="match status" value="2"/>
</dbReference>
<evidence type="ECO:0000256" key="9">
    <source>
        <dbReference type="ARBA" id="ARBA00023235"/>
    </source>
</evidence>
<dbReference type="GeneID" id="20819481"/>
<dbReference type="EC" id="5.6.2.4" evidence="13"/>
<proteinExistence type="inferred from homology"/>
<accession>W4FEL8</accession>
<evidence type="ECO:0000256" key="3">
    <source>
        <dbReference type="ARBA" id="ARBA00022723"/>
    </source>
</evidence>
<evidence type="ECO:0000256" key="13">
    <source>
        <dbReference type="RuleBase" id="RU364117"/>
    </source>
</evidence>
<keyword evidence="6 13" id="KW-0347">Helicase</keyword>
<dbReference type="InterPro" id="IPR002464">
    <property type="entry name" value="DNA/RNA_helicase_DEAH_CS"/>
</dbReference>
<name>W4FEL8_APHAT</name>
<dbReference type="PROSITE" id="PS51192">
    <property type="entry name" value="HELICASE_ATP_BIND_1"/>
    <property type="match status" value="1"/>
</dbReference>
<comment type="catalytic activity">
    <reaction evidence="12 13">
        <text>ATP + H2O = ADP + phosphate + H(+)</text>
        <dbReference type="Rhea" id="RHEA:13065"/>
        <dbReference type="ChEBI" id="CHEBI:15377"/>
        <dbReference type="ChEBI" id="CHEBI:15378"/>
        <dbReference type="ChEBI" id="CHEBI:30616"/>
        <dbReference type="ChEBI" id="CHEBI:43474"/>
        <dbReference type="ChEBI" id="CHEBI:456216"/>
    </reaction>
</comment>
<dbReference type="InterPro" id="IPR032284">
    <property type="entry name" value="RecQ_Zn-bd"/>
</dbReference>